<keyword evidence="3" id="KW-0804">Transcription</keyword>
<evidence type="ECO:0000256" key="3">
    <source>
        <dbReference type="ARBA" id="ARBA00023163"/>
    </source>
</evidence>
<reference evidence="5 6" key="1">
    <citation type="submission" date="2024-03" db="EMBL/GenBank/DDBJ databases">
        <title>Cognatishimia coralii sp. nov., a marine bacterium isolated from coral surrounding seawater.</title>
        <authorList>
            <person name="Liu X."/>
            <person name="Liu S."/>
            <person name="Sun H."/>
            <person name="Zhang Y."/>
        </authorList>
    </citation>
    <scope>NUCLEOTIDE SEQUENCE [LARGE SCALE GENOMIC DNA]</scope>
    <source>
        <strain evidence="5 6">D5M38</strain>
    </source>
</reference>
<accession>A0ABU8QIR9</accession>
<dbReference type="Gene3D" id="1.10.10.10">
    <property type="entry name" value="Winged helix-like DNA-binding domain superfamily/Winged helix DNA-binding domain"/>
    <property type="match status" value="1"/>
</dbReference>
<dbReference type="PANTHER" id="PTHR33204">
    <property type="entry name" value="TRANSCRIPTIONAL REGULATOR, MARR FAMILY"/>
    <property type="match status" value="1"/>
</dbReference>
<dbReference type="Pfam" id="PF01638">
    <property type="entry name" value="HxlR"/>
    <property type="match status" value="1"/>
</dbReference>
<evidence type="ECO:0000313" key="5">
    <source>
        <dbReference type="EMBL" id="MEJ5219308.1"/>
    </source>
</evidence>
<dbReference type="Proteomes" id="UP001368270">
    <property type="component" value="Unassembled WGS sequence"/>
</dbReference>
<evidence type="ECO:0000256" key="2">
    <source>
        <dbReference type="ARBA" id="ARBA00023125"/>
    </source>
</evidence>
<evidence type="ECO:0000259" key="4">
    <source>
        <dbReference type="PROSITE" id="PS51118"/>
    </source>
</evidence>
<comment type="caution">
    <text evidence="5">The sequence shown here is derived from an EMBL/GenBank/DDBJ whole genome shotgun (WGS) entry which is preliminary data.</text>
</comment>
<keyword evidence="6" id="KW-1185">Reference proteome</keyword>
<evidence type="ECO:0000313" key="6">
    <source>
        <dbReference type="Proteomes" id="UP001368270"/>
    </source>
</evidence>
<name>A0ABU8QIR9_9RHOB</name>
<sequence>MAQLEPDENCLVEPLIEAISGKWKLLVIYWLAQETSRFNQLQRNLGNITHRTLTRQLNELQEAGIVSRKDFKTIPPHVEYSLTPLGQSLIPLLRAMHDWAAAHADKLVGKK</sequence>
<gene>
    <name evidence="5" type="ORF">WG622_13710</name>
</gene>
<dbReference type="InterPro" id="IPR002577">
    <property type="entry name" value="HTH_HxlR"/>
</dbReference>
<dbReference type="EMBL" id="JBBGAZ010000007">
    <property type="protein sequence ID" value="MEJ5219308.1"/>
    <property type="molecule type" value="Genomic_DNA"/>
</dbReference>
<keyword evidence="1" id="KW-0805">Transcription regulation</keyword>
<evidence type="ECO:0000256" key="1">
    <source>
        <dbReference type="ARBA" id="ARBA00023015"/>
    </source>
</evidence>
<dbReference type="InterPro" id="IPR036388">
    <property type="entry name" value="WH-like_DNA-bd_sf"/>
</dbReference>
<proteinExistence type="predicted"/>
<protein>
    <submittedName>
        <fullName evidence="5">Helix-turn-helix domain-containing protein</fullName>
    </submittedName>
</protein>
<dbReference type="PROSITE" id="PS51118">
    <property type="entry name" value="HTH_HXLR"/>
    <property type="match status" value="1"/>
</dbReference>
<organism evidence="5 6">
    <name type="scientific">Cognatishimia coralii</name>
    <dbReference type="NCBI Taxonomy" id="3083254"/>
    <lineage>
        <taxon>Bacteria</taxon>
        <taxon>Pseudomonadati</taxon>
        <taxon>Pseudomonadota</taxon>
        <taxon>Alphaproteobacteria</taxon>
        <taxon>Rhodobacterales</taxon>
        <taxon>Paracoccaceae</taxon>
        <taxon>Cognatishimia</taxon>
    </lineage>
</organism>
<keyword evidence="2" id="KW-0238">DNA-binding</keyword>
<dbReference type="SUPFAM" id="SSF46785">
    <property type="entry name" value="Winged helix' DNA-binding domain"/>
    <property type="match status" value="1"/>
</dbReference>
<dbReference type="InterPro" id="IPR036390">
    <property type="entry name" value="WH_DNA-bd_sf"/>
</dbReference>
<feature type="domain" description="HTH hxlR-type" evidence="4">
    <location>
        <begin position="10"/>
        <end position="108"/>
    </location>
</feature>
<dbReference type="RefSeq" id="WP_339404129.1">
    <property type="nucleotide sequence ID" value="NZ_JBBGAZ010000007.1"/>
</dbReference>
<dbReference type="PANTHER" id="PTHR33204:SF29">
    <property type="entry name" value="TRANSCRIPTIONAL REGULATOR"/>
    <property type="match status" value="1"/>
</dbReference>